<feature type="region of interest" description="Disordered" evidence="1">
    <location>
        <begin position="109"/>
        <end position="134"/>
    </location>
</feature>
<dbReference type="EMBL" id="JANBQF010000070">
    <property type="protein sequence ID" value="KAJ2006170.1"/>
    <property type="molecule type" value="Genomic_DNA"/>
</dbReference>
<organism evidence="2 3">
    <name type="scientific">Coemansia thaxteri</name>
    <dbReference type="NCBI Taxonomy" id="2663907"/>
    <lineage>
        <taxon>Eukaryota</taxon>
        <taxon>Fungi</taxon>
        <taxon>Fungi incertae sedis</taxon>
        <taxon>Zoopagomycota</taxon>
        <taxon>Kickxellomycotina</taxon>
        <taxon>Kickxellomycetes</taxon>
        <taxon>Kickxellales</taxon>
        <taxon>Kickxellaceae</taxon>
        <taxon>Coemansia</taxon>
    </lineage>
</organism>
<evidence type="ECO:0000313" key="2">
    <source>
        <dbReference type="EMBL" id="KAJ2006170.1"/>
    </source>
</evidence>
<accession>A0A9W8BEL8</accession>
<sequence length="148" mass="16719">MVMPDRLHQLTRRPIEPSQWTSFMQELNDILRKSPGALAQGVTDFWLVNIATLGLAWTARNMYQSRVEGKATEAVERYNRAEFSAWGIRARFEVVPLCDVATNLSSAVASSRMSRHDRRQMRRGQQGPLGNSGATLQTSTLELVIERT</sequence>
<comment type="caution">
    <text evidence="2">The sequence shown here is derived from an EMBL/GenBank/DDBJ whole genome shotgun (WGS) entry which is preliminary data.</text>
</comment>
<proteinExistence type="predicted"/>
<name>A0A9W8BEL8_9FUNG</name>
<keyword evidence="3" id="KW-1185">Reference proteome</keyword>
<evidence type="ECO:0000256" key="1">
    <source>
        <dbReference type="SAM" id="MobiDB-lite"/>
    </source>
</evidence>
<feature type="compositionally biased region" description="Basic residues" evidence="1">
    <location>
        <begin position="113"/>
        <end position="122"/>
    </location>
</feature>
<evidence type="ECO:0000313" key="3">
    <source>
        <dbReference type="Proteomes" id="UP001150907"/>
    </source>
</evidence>
<dbReference type="AlphaFoldDB" id="A0A9W8BEL8"/>
<protein>
    <submittedName>
        <fullName evidence="2">Uncharacterized protein</fullName>
    </submittedName>
</protein>
<reference evidence="2" key="1">
    <citation type="submission" date="2022-07" db="EMBL/GenBank/DDBJ databases">
        <title>Phylogenomic reconstructions and comparative analyses of Kickxellomycotina fungi.</title>
        <authorList>
            <person name="Reynolds N.K."/>
            <person name="Stajich J.E."/>
            <person name="Barry K."/>
            <person name="Grigoriev I.V."/>
            <person name="Crous P."/>
            <person name="Smith M.E."/>
        </authorList>
    </citation>
    <scope>NUCLEOTIDE SEQUENCE</scope>
    <source>
        <strain evidence="2">IMI 214461</strain>
    </source>
</reference>
<dbReference type="Proteomes" id="UP001150907">
    <property type="component" value="Unassembled WGS sequence"/>
</dbReference>
<dbReference type="OrthoDB" id="5592705at2759"/>
<gene>
    <name evidence="2" type="ORF">H4R26_001544</name>
</gene>